<feature type="transmembrane region" description="Helical" evidence="1">
    <location>
        <begin position="202"/>
        <end position="219"/>
    </location>
</feature>
<evidence type="ECO:0000313" key="4">
    <source>
        <dbReference type="Proteomes" id="UP001589576"/>
    </source>
</evidence>
<keyword evidence="1" id="KW-1133">Transmembrane helix</keyword>
<dbReference type="InterPro" id="IPR058514">
    <property type="entry name" value="DUF8201"/>
</dbReference>
<sequence length="564" mass="64742">MLLILLNWLYIFITATSFGIAFSKALRIQYFEVVITPILGLFSITLLATIWAFFAPISIAFHLVLLLLSVLFWYKNKATAISIIQHALIQIKSFSFSIKILLTVSSLLLLAQSATLPFIIDNESYYVQTIKWLNEYGFVKGLANLHLFFGQTSGWHITQSVYSLSFLYDRFNDLNGFCLILGNFFAFQKLHSYFTNANRMDLVFGLLPLTYVFLFQFINSPSPDFPVYLFGLMLFSIYILNQDNKDSFVIITILALFAIFIKITAVVLLLFPFILLLKNFSVLKKEVFKISAIGSLVLLLFVLKNTMLTGYPLFPLLSFRIDDLDYTVPSIIMDFFFSKSMLNSFYIDNSAFTGASSLDIVKHYFLYNGMSGYIGVISLLTLIISPIVIVLKRLPKAIWTIYFVFVVLAVLLCFSSPQYRFYVYFTLFFLLLWLSLWITNPKWILRFYALNMMLIAILLFIPLSFGSLTKNALLTQNSTFHLKNSVIPEPNSKWKPEYKGGSVGNMSYHSPIDTSFFWVTGNGNLPCVNEEQLKYFEHGFFYIPQQRSTDLNDGFYAQKVSGHE</sequence>
<feature type="transmembrane region" description="Helical" evidence="1">
    <location>
        <begin position="33"/>
        <end position="53"/>
    </location>
</feature>
<feature type="transmembrane region" description="Helical" evidence="1">
    <location>
        <begin position="372"/>
        <end position="391"/>
    </location>
</feature>
<feature type="domain" description="DUF8201" evidence="2">
    <location>
        <begin position="1"/>
        <end position="426"/>
    </location>
</feature>
<dbReference type="RefSeq" id="WP_290285341.1">
    <property type="nucleotide sequence ID" value="NZ_JAUFQN010000019.1"/>
</dbReference>
<protein>
    <submittedName>
        <fullName evidence="3">LIC_10190 family membrane protein</fullName>
    </submittedName>
</protein>
<proteinExistence type="predicted"/>
<evidence type="ECO:0000259" key="2">
    <source>
        <dbReference type="Pfam" id="PF26626"/>
    </source>
</evidence>
<feature type="transmembrane region" description="Helical" evidence="1">
    <location>
        <begin position="96"/>
        <end position="120"/>
    </location>
</feature>
<dbReference type="Pfam" id="PF26626">
    <property type="entry name" value="DUF8201"/>
    <property type="match status" value="1"/>
</dbReference>
<dbReference type="Proteomes" id="UP001589576">
    <property type="component" value="Unassembled WGS sequence"/>
</dbReference>
<name>A0ABV5GGW5_9FLAO</name>
<comment type="caution">
    <text evidence="3">The sequence shown here is derived from an EMBL/GenBank/DDBJ whole genome shotgun (WGS) entry which is preliminary data.</text>
</comment>
<keyword evidence="1" id="KW-0472">Membrane</keyword>
<feature type="transmembrane region" description="Helical" evidence="1">
    <location>
        <begin position="445"/>
        <end position="465"/>
    </location>
</feature>
<feature type="transmembrane region" description="Helical" evidence="1">
    <location>
        <begin position="397"/>
        <end position="414"/>
    </location>
</feature>
<reference evidence="3 4" key="1">
    <citation type="submission" date="2024-09" db="EMBL/GenBank/DDBJ databases">
        <authorList>
            <person name="Sun Q."/>
            <person name="Mori K."/>
        </authorList>
    </citation>
    <scope>NUCLEOTIDE SEQUENCE [LARGE SCALE GENOMIC DNA]</scope>
    <source>
        <strain evidence="3 4">CECT 8460</strain>
    </source>
</reference>
<feature type="transmembrane region" description="Helical" evidence="1">
    <location>
        <begin position="59"/>
        <end position="75"/>
    </location>
</feature>
<feature type="transmembrane region" description="Helical" evidence="1">
    <location>
        <begin position="287"/>
        <end position="303"/>
    </location>
</feature>
<dbReference type="NCBIfam" id="NF047510">
    <property type="entry name" value="LIC_10190_fam"/>
    <property type="match status" value="1"/>
</dbReference>
<accession>A0ABV5GGW5</accession>
<feature type="transmembrane region" description="Helical" evidence="1">
    <location>
        <begin position="225"/>
        <end position="241"/>
    </location>
</feature>
<gene>
    <name evidence="3" type="ORF">ACFFUU_12235</name>
</gene>
<dbReference type="EMBL" id="JBHMFB010000029">
    <property type="protein sequence ID" value="MFB9090376.1"/>
    <property type="molecule type" value="Genomic_DNA"/>
</dbReference>
<evidence type="ECO:0000313" key="3">
    <source>
        <dbReference type="EMBL" id="MFB9090376.1"/>
    </source>
</evidence>
<organism evidence="3 4">
    <name type="scientific">Flavobacterium paronense</name>
    <dbReference type="NCBI Taxonomy" id="1392775"/>
    <lineage>
        <taxon>Bacteria</taxon>
        <taxon>Pseudomonadati</taxon>
        <taxon>Bacteroidota</taxon>
        <taxon>Flavobacteriia</taxon>
        <taxon>Flavobacteriales</taxon>
        <taxon>Flavobacteriaceae</taxon>
        <taxon>Flavobacterium</taxon>
    </lineage>
</organism>
<keyword evidence="1" id="KW-0812">Transmembrane</keyword>
<feature type="transmembrane region" description="Helical" evidence="1">
    <location>
        <begin position="421"/>
        <end position="439"/>
    </location>
</feature>
<feature type="transmembrane region" description="Helical" evidence="1">
    <location>
        <begin position="248"/>
        <end position="275"/>
    </location>
</feature>
<keyword evidence="4" id="KW-1185">Reference proteome</keyword>
<feature type="transmembrane region" description="Helical" evidence="1">
    <location>
        <begin position="6"/>
        <end position="26"/>
    </location>
</feature>
<dbReference type="InterPro" id="IPR058065">
    <property type="entry name" value="LIC_10190-like"/>
</dbReference>
<feature type="transmembrane region" description="Helical" evidence="1">
    <location>
        <begin position="174"/>
        <end position="190"/>
    </location>
</feature>
<evidence type="ECO:0000256" key="1">
    <source>
        <dbReference type="SAM" id="Phobius"/>
    </source>
</evidence>